<comment type="pathway">
    <text evidence="3 9">Carbohydrate degradation; glycolysis; pyruvate from D-glyceraldehyde 3-phosphate: step 3/5.</text>
</comment>
<evidence type="ECO:0000256" key="10">
    <source>
        <dbReference type="NCBIfam" id="TIGR01307"/>
    </source>
</evidence>
<comment type="subunit">
    <text evidence="9">Monomer.</text>
</comment>
<evidence type="ECO:0000259" key="15">
    <source>
        <dbReference type="Pfam" id="PF06415"/>
    </source>
</evidence>
<dbReference type="Proteomes" id="UP000318148">
    <property type="component" value="Unassembled WGS sequence"/>
</dbReference>
<dbReference type="GO" id="GO:0030145">
    <property type="term" value="F:manganese ion binding"/>
    <property type="evidence" value="ECO:0007669"/>
    <property type="project" value="UniProtKB-UniRule"/>
</dbReference>
<feature type="binding site" evidence="9 12">
    <location>
        <begin position="156"/>
        <end position="157"/>
    </location>
    <ligand>
        <name>substrate</name>
    </ligand>
</feature>
<evidence type="ECO:0000256" key="6">
    <source>
        <dbReference type="ARBA" id="ARBA00023152"/>
    </source>
</evidence>
<dbReference type="PIRSF" id="PIRSF001492">
    <property type="entry name" value="IPGAM"/>
    <property type="match status" value="1"/>
</dbReference>
<dbReference type="UniPathway" id="UPA00109">
    <property type="reaction ID" value="UER00186"/>
</dbReference>
<dbReference type="InterPro" id="IPR011258">
    <property type="entry name" value="BPG-indep_PGM_N"/>
</dbReference>
<name>A0A520LPA4_9GAMM</name>
<comment type="caution">
    <text evidence="16">The sequence shown here is derived from an EMBL/GenBank/DDBJ whole genome shotgun (WGS) entry which is preliminary data.</text>
</comment>
<gene>
    <name evidence="9" type="primary">gpmI</name>
    <name evidence="16" type="ORF">EVB02_00275</name>
</gene>
<feature type="binding site" evidence="9 12">
    <location>
        <position position="126"/>
    </location>
    <ligand>
        <name>substrate</name>
    </ligand>
</feature>
<evidence type="ECO:0000256" key="4">
    <source>
        <dbReference type="ARBA" id="ARBA00008819"/>
    </source>
</evidence>
<dbReference type="InterPro" id="IPR036646">
    <property type="entry name" value="PGAM_B_sf"/>
</dbReference>
<evidence type="ECO:0000313" key="17">
    <source>
        <dbReference type="Proteomes" id="UP000318148"/>
    </source>
</evidence>
<keyword evidence="6 9" id="KW-0324">Glycolysis</keyword>
<proteinExistence type="inferred from homology"/>
<evidence type="ECO:0000256" key="2">
    <source>
        <dbReference type="ARBA" id="ARBA00002315"/>
    </source>
</evidence>
<dbReference type="AlphaFoldDB" id="A0A520LPA4"/>
<reference evidence="16 17" key="1">
    <citation type="submission" date="2019-02" db="EMBL/GenBank/DDBJ databases">
        <title>Prokaryotic population dynamics and viral predation in marine succession experiment using metagenomics: the confinement effect.</title>
        <authorList>
            <person name="Haro-Moreno J.M."/>
            <person name="Rodriguez-Valera F."/>
            <person name="Lopez-Perez M."/>
        </authorList>
    </citation>
    <scope>NUCLEOTIDE SEQUENCE [LARGE SCALE GENOMIC DNA]</scope>
    <source>
        <strain evidence="16">MED-G169</strain>
    </source>
</reference>
<accession>A0A520LPA4</accession>
<evidence type="ECO:0000256" key="9">
    <source>
        <dbReference type="HAMAP-Rule" id="MF_01038"/>
    </source>
</evidence>
<feature type="binding site" evidence="9 13">
    <location>
        <position position="405"/>
    </location>
    <ligand>
        <name>Mn(2+)</name>
        <dbReference type="ChEBI" id="CHEBI:29035"/>
        <label>1</label>
    </ligand>
</feature>
<sequence>MKKNIPPTVLFILDGCGHSEDKSFNAVANAKRPIWDSLWNEASSKCLIETAGEYVGLPKGQMGNSEVGHTTIGAGRVVFQSLSRINKAIENKSFHKNTVYCNAIDKAVKAEKSVHVMGLLSSGGVHSHENHLHELVKLAAARGSNNIKIHIILDGRDTPPKIARTSLVRIEALCQSIGVAKIVSVIGRYFAMDRDNRWDRTESAYKLIAEGGGKYSAKDSIEALDNAYARNETDEFVSATSIGKESIGENSICDGDTVVFMNFRPDRARQITHAFVDKEFHHFKRNQFLKLGSFVMTTDYGSELNCACAFPKLKIKDCLGEILEKNHKKQFRIAETEKYAHVTFFLNGGRETVFEGEDRALLASPKISTYDLKPEMSGNEVTERLIAAINSQQYDVIICNYANCDMVGHTGNYQAAIKSVEAVEKFVTKALKVIKANNGQALITADHGNVEIMYDKKTQQVHTQHTILPVPLIYQGPRDLLLKKSGSLADIAPTILDLLDLNKPEEMTGSSLIVR</sequence>
<dbReference type="Gene3D" id="3.40.1450.10">
    <property type="entry name" value="BPG-independent phosphoglycerate mutase, domain B"/>
    <property type="match status" value="1"/>
</dbReference>
<dbReference type="GO" id="GO:0006007">
    <property type="term" value="P:glucose catabolic process"/>
    <property type="evidence" value="ECO:0007669"/>
    <property type="project" value="InterPro"/>
</dbReference>
<feature type="binding site" evidence="9 13">
    <location>
        <position position="409"/>
    </location>
    <ligand>
        <name>Mn(2+)</name>
        <dbReference type="ChEBI" id="CHEBI:29035"/>
        <label>1</label>
    </ligand>
</feature>
<dbReference type="InterPro" id="IPR005995">
    <property type="entry name" value="Pgm_bpd_ind"/>
</dbReference>
<comment type="function">
    <text evidence="2 9">Catalyzes the interconversion of 2-phosphoglycerate and 3-phosphoglycerate.</text>
</comment>
<dbReference type="GO" id="GO:0005829">
    <property type="term" value="C:cytosol"/>
    <property type="evidence" value="ECO:0007669"/>
    <property type="project" value="TreeGrafter"/>
</dbReference>
<dbReference type="EMBL" id="SHBO01000002">
    <property type="protein sequence ID" value="RZO08681.1"/>
    <property type="molecule type" value="Genomic_DNA"/>
</dbReference>
<dbReference type="EC" id="5.4.2.12" evidence="9 10"/>
<feature type="binding site" evidence="9 12">
    <location>
        <position position="188"/>
    </location>
    <ligand>
        <name>substrate</name>
    </ligand>
</feature>
<feature type="domain" description="Metalloenzyme" evidence="14">
    <location>
        <begin position="7"/>
        <end position="503"/>
    </location>
</feature>
<dbReference type="InterPro" id="IPR017850">
    <property type="entry name" value="Alkaline_phosphatase_core_sf"/>
</dbReference>
<dbReference type="Pfam" id="PF06415">
    <property type="entry name" value="iPGM_N"/>
    <property type="match status" value="1"/>
</dbReference>
<evidence type="ECO:0000256" key="7">
    <source>
        <dbReference type="ARBA" id="ARBA00023211"/>
    </source>
</evidence>
<dbReference type="GO" id="GO:0004619">
    <property type="term" value="F:phosphoglycerate mutase activity"/>
    <property type="evidence" value="ECO:0007669"/>
    <property type="project" value="UniProtKB-UniRule"/>
</dbReference>
<evidence type="ECO:0000256" key="13">
    <source>
        <dbReference type="PIRSR" id="PIRSR001492-3"/>
    </source>
</evidence>
<comment type="catalytic activity">
    <reaction evidence="1 9">
        <text>(2R)-2-phosphoglycerate = (2R)-3-phosphoglycerate</text>
        <dbReference type="Rhea" id="RHEA:15901"/>
        <dbReference type="ChEBI" id="CHEBI:58272"/>
        <dbReference type="ChEBI" id="CHEBI:58289"/>
        <dbReference type="EC" id="5.4.2.12"/>
    </reaction>
</comment>
<feature type="binding site" evidence="9 13">
    <location>
        <position position="465"/>
    </location>
    <ligand>
        <name>Mn(2+)</name>
        <dbReference type="ChEBI" id="CHEBI:29035"/>
        <label>1</label>
    </ligand>
</feature>
<evidence type="ECO:0000256" key="5">
    <source>
        <dbReference type="ARBA" id="ARBA00022723"/>
    </source>
</evidence>
<feature type="binding site" evidence="9 13">
    <location>
        <position position="65"/>
    </location>
    <ligand>
        <name>Mn(2+)</name>
        <dbReference type="ChEBI" id="CHEBI:29035"/>
        <label>2</label>
    </ligand>
</feature>
<feature type="binding site" evidence="9 12">
    <location>
        <position position="194"/>
    </location>
    <ligand>
        <name>substrate</name>
    </ligand>
</feature>
<evidence type="ECO:0000256" key="3">
    <source>
        <dbReference type="ARBA" id="ARBA00004798"/>
    </source>
</evidence>
<comment type="cofactor">
    <cofactor evidence="9">
        <name>Mn(2+)</name>
        <dbReference type="ChEBI" id="CHEBI:29035"/>
    </cofactor>
    <text evidence="9">Binds 2 manganese ions per subunit.</text>
</comment>
<comment type="similarity">
    <text evidence="4 9">Belongs to the BPG-independent phosphoglycerate mutase family.</text>
</comment>
<evidence type="ECO:0000313" key="16">
    <source>
        <dbReference type="EMBL" id="RZO08681.1"/>
    </source>
</evidence>
<organism evidence="16 17">
    <name type="scientific">SAR92 clade bacterium</name>
    <dbReference type="NCBI Taxonomy" id="2315479"/>
    <lineage>
        <taxon>Bacteria</taxon>
        <taxon>Pseudomonadati</taxon>
        <taxon>Pseudomonadota</taxon>
        <taxon>Gammaproteobacteria</taxon>
        <taxon>Cellvibrionales</taxon>
        <taxon>Porticoccaceae</taxon>
        <taxon>SAR92 clade</taxon>
    </lineage>
</organism>
<feature type="active site" description="Phosphoserine intermediate" evidence="9 11">
    <location>
        <position position="65"/>
    </location>
</feature>
<dbReference type="CDD" id="cd16010">
    <property type="entry name" value="iPGM"/>
    <property type="match status" value="1"/>
</dbReference>
<feature type="binding site" evidence="9 12">
    <location>
        <position position="338"/>
    </location>
    <ligand>
        <name>substrate</name>
    </ligand>
</feature>
<dbReference type="SUPFAM" id="SSF53649">
    <property type="entry name" value="Alkaline phosphatase-like"/>
    <property type="match status" value="1"/>
</dbReference>
<evidence type="ECO:0000256" key="8">
    <source>
        <dbReference type="ARBA" id="ARBA00023235"/>
    </source>
</evidence>
<protein>
    <recommendedName>
        <fullName evidence="9 10">2,3-bisphosphoglycerate-independent phosphoglycerate mutase</fullName>
        <shortName evidence="9">BPG-independent PGAM</shortName>
        <shortName evidence="9">Phosphoglyceromutase</shortName>
        <shortName evidence="9">iPGM</shortName>
        <ecNumber evidence="9 10">5.4.2.12</ecNumber>
    </recommendedName>
</protein>
<dbReference type="Pfam" id="PF01676">
    <property type="entry name" value="Metalloenzyme"/>
    <property type="match status" value="1"/>
</dbReference>
<keyword evidence="5 9" id="KW-0479">Metal-binding</keyword>
<dbReference type="GO" id="GO:0006096">
    <property type="term" value="P:glycolytic process"/>
    <property type="evidence" value="ECO:0007669"/>
    <property type="project" value="UniProtKB-UniRule"/>
</dbReference>
<evidence type="ECO:0000259" key="14">
    <source>
        <dbReference type="Pfam" id="PF01676"/>
    </source>
</evidence>
<evidence type="ECO:0000256" key="1">
    <source>
        <dbReference type="ARBA" id="ARBA00000370"/>
    </source>
</evidence>
<dbReference type="Gene3D" id="3.40.720.10">
    <property type="entry name" value="Alkaline Phosphatase, subunit A"/>
    <property type="match status" value="1"/>
</dbReference>
<keyword evidence="7 9" id="KW-0464">Manganese</keyword>
<feature type="binding site" evidence="9 13">
    <location>
        <position position="447"/>
    </location>
    <ligand>
        <name>Mn(2+)</name>
        <dbReference type="ChEBI" id="CHEBI:29035"/>
        <label>2</label>
    </ligand>
</feature>
<keyword evidence="8 9" id="KW-0413">Isomerase</keyword>
<dbReference type="InterPro" id="IPR006124">
    <property type="entry name" value="Metalloenzyme"/>
</dbReference>
<dbReference type="NCBIfam" id="TIGR01307">
    <property type="entry name" value="pgm_bpd_ind"/>
    <property type="match status" value="1"/>
</dbReference>
<feature type="binding site" evidence="9 13">
    <location>
        <position position="14"/>
    </location>
    <ligand>
        <name>Mn(2+)</name>
        <dbReference type="ChEBI" id="CHEBI:29035"/>
        <label>2</label>
    </ligand>
</feature>
<dbReference type="HAMAP" id="MF_01038">
    <property type="entry name" value="GpmI"/>
    <property type="match status" value="1"/>
</dbReference>
<feature type="domain" description="BPG-independent PGAM N-terminal" evidence="15">
    <location>
        <begin position="85"/>
        <end position="300"/>
    </location>
</feature>
<dbReference type="SUPFAM" id="SSF64158">
    <property type="entry name" value="2,3-Bisphosphoglycerate-independent phosphoglycerate mutase, substrate-binding domain"/>
    <property type="match status" value="1"/>
</dbReference>
<dbReference type="PANTHER" id="PTHR31637:SF0">
    <property type="entry name" value="2,3-BISPHOSPHOGLYCERATE-INDEPENDENT PHOSPHOGLYCERATE MUTASE"/>
    <property type="match status" value="1"/>
</dbReference>
<evidence type="ECO:0000256" key="12">
    <source>
        <dbReference type="PIRSR" id="PIRSR001492-2"/>
    </source>
</evidence>
<dbReference type="FunFam" id="3.40.1450.10:FF:000002">
    <property type="entry name" value="2,3-bisphosphoglycerate-independent phosphoglycerate mutase"/>
    <property type="match status" value="1"/>
</dbReference>
<feature type="binding site" evidence="9 13">
    <location>
        <position position="446"/>
    </location>
    <ligand>
        <name>Mn(2+)</name>
        <dbReference type="ChEBI" id="CHEBI:29035"/>
        <label>2</label>
    </ligand>
</feature>
<evidence type="ECO:0000256" key="11">
    <source>
        <dbReference type="PIRSR" id="PIRSR001492-1"/>
    </source>
</evidence>
<feature type="binding site" evidence="9 12">
    <location>
        <begin position="264"/>
        <end position="267"/>
    </location>
    <ligand>
        <name>substrate</name>
    </ligand>
</feature>
<dbReference type="PANTHER" id="PTHR31637">
    <property type="entry name" value="2,3-BISPHOSPHOGLYCERATE-INDEPENDENT PHOSPHOGLYCERATE MUTASE"/>
    <property type="match status" value="1"/>
</dbReference>